<dbReference type="CDD" id="cd00060">
    <property type="entry name" value="FHA"/>
    <property type="match status" value="1"/>
</dbReference>
<evidence type="ECO:0000313" key="4">
    <source>
        <dbReference type="Proteomes" id="UP000295431"/>
    </source>
</evidence>
<gene>
    <name evidence="3" type="ORF">E1284_27045</name>
</gene>
<feature type="domain" description="FHA" evidence="2">
    <location>
        <begin position="238"/>
        <end position="287"/>
    </location>
</feature>
<evidence type="ECO:0000259" key="2">
    <source>
        <dbReference type="PROSITE" id="PS50006"/>
    </source>
</evidence>
<dbReference type="RefSeq" id="WP_131942962.1">
    <property type="nucleotide sequence ID" value="NZ_BAAAMX010000046.1"/>
</dbReference>
<dbReference type="InterPro" id="IPR008984">
    <property type="entry name" value="SMAD_FHA_dom_sf"/>
</dbReference>
<organism evidence="3 4">
    <name type="scientific">Actinomadura bangladeshensis</name>
    <dbReference type="NCBI Taxonomy" id="453573"/>
    <lineage>
        <taxon>Bacteria</taxon>
        <taxon>Bacillati</taxon>
        <taxon>Actinomycetota</taxon>
        <taxon>Actinomycetes</taxon>
        <taxon>Streptosporangiales</taxon>
        <taxon>Thermomonosporaceae</taxon>
        <taxon>Actinomadura</taxon>
    </lineage>
</organism>
<protein>
    <submittedName>
        <fullName evidence="3">FHA domain-containing protein</fullName>
    </submittedName>
</protein>
<evidence type="ECO:0000256" key="1">
    <source>
        <dbReference type="ARBA" id="ARBA00022553"/>
    </source>
</evidence>
<keyword evidence="1" id="KW-0597">Phosphoprotein</keyword>
<dbReference type="OrthoDB" id="3971424at2"/>
<keyword evidence="4" id="KW-1185">Reference proteome</keyword>
<comment type="caution">
    <text evidence="3">The sequence shown here is derived from an EMBL/GenBank/DDBJ whole genome shotgun (WGS) entry which is preliminary data.</text>
</comment>
<dbReference type="Gene3D" id="2.60.200.20">
    <property type="match status" value="1"/>
</dbReference>
<accession>A0A4V2XLV3</accession>
<proteinExistence type="predicted"/>
<dbReference type="InterPro" id="IPR000253">
    <property type="entry name" value="FHA_dom"/>
</dbReference>
<dbReference type="SUPFAM" id="SSF49879">
    <property type="entry name" value="SMAD/FHA domain"/>
    <property type="match status" value="1"/>
</dbReference>
<dbReference type="EMBL" id="SMJW01000164">
    <property type="protein sequence ID" value="TDC11746.1"/>
    <property type="molecule type" value="Genomic_DNA"/>
</dbReference>
<name>A0A4V2XLV3_9ACTN</name>
<evidence type="ECO:0000313" key="3">
    <source>
        <dbReference type="EMBL" id="TDC11746.1"/>
    </source>
</evidence>
<dbReference type="AlphaFoldDB" id="A0A4V2XLV3"/>
<reference evidence="3 4" key="1">
    <citation type="submission" date="2019-03" db="EMBL/GenBank/DDBJ databases">
        <title>Draft genome sequences of novel Actinobacteria.</title>
        <authorList>
            <person name="Sahin N."/>
            <person name="Ay H."/>
            <person name="Saygin H."/>
        </authorList>
    </citation>
    <scope>NUCLEOTIDE SEQUENCE [LARGE SCALE GENOMIC DNA]</scope>
    <source>
        <strain evidence="3 4">DSM 45347</strain>
    </source>
</reference>
<sequence length="348" mass="38579">MDISNIVRDDRLGGRGPADLIRMERVGEALASLYGAARAAMLAVADDSLISRNDLFLLPRQRRTVRGWAESGLMLTAGKADVPLLRIAEETGLPIITRDRFTGHRREFPWLNGSDDAVLEPRTDRHGEVSLHHVTLHTKDEWQISVSEENDLLVQQGLAAKREALGRFWSCPEPRCPRHDPAKSSFVLLPRVRGGRLVCDQHGLEMTDLGPRPRLAQLKIMRSGAEVHRFSVAEGTAVTAGRSPGPADLTPFLDDSTRRGVSRAHLRFELDGPQLTVTDLSRNGTTLIRRDGTEHDLRGGTRPFSVGDRARIHPSLEIIRSGRRYPSELAIERAPARPVEPPPPTVSF</sequence>
<dbReference type="Proteomes" id="UP000295431">
    <property type="component" value="Unassembled WGS sequence"/>
</dbReference>
<dbReference type="PROSITE" id="PS50006">
    <property type="entry name" value="FHA_DOMAIN"/>
    <property type="match status" value="1"/>
</dbReference>